<evidence type="ECO:0000313" key="3">
    <source>
        <dbReference type="Proteomes" id="UP000076268"/>
    </source>
</evidence>
<organism evidence="2 3">
    <name type="scientific">Anaerosporomusa subterranea</name>
    <dbReference type="NCBI Taxonomy" id="1794912"/>
    <lineage>
        <taxon>Bacteria</taxon>
        <taxon>Bacillati</taxon>
        <taxon>Bacillota</taxon>
        <taxon>Negativicutes</taxon>
        <taxon>Acetonemataceae</taxon>
        <taxon>Anaerosporomusa</taxon>
    </lineage>
</organism>
<keyword evidence="3" id="KW-1185">Reference proteome</keyword>
<evidence type="ECO:0000259" key="1">
    <source>
        <dbReference type="Pfam" id="PF12986"/>
    </source>
</evidence>
<feature type="domain" description="DUF3870" evidence="1">
    <location>
        <begin position="9"/>
        <end position="101"/>
    </location>
</feature>
<dbReference type="EMBL" id="LSGP01000017">
    <property type="protein sequence ID" value="KYZ75938.1"/>
    <property type="molecule type" value="Genomic_DNA"/>
</dbReference>
<accession>A0A154BQZ4</accession>
<evidence type="ECO:0000313" key="2">
    <source>
        <dbReference type="EMBL" id="KYZ75938.1"/>
    </source>
</evidence>
<dbReference type="RefSeq" id="WP_066240504.1">
    <property type="nucleotide sequence ID" value="NZ_LSGP01000017.1"/>
</dbReference>
<dbReference type="AlphaFoldDB" id="A0A154BQZ4"/>
<protein>
    <recommendedName>
        <fullName evidence="1">DUF3870 domain-containing protein</fullName>
    </recommendedName>
</protein>
<name>A0A154BQZ4_ANASB</name>
<dbReference type="STRING" id="1794912.AXX12_05715"/>
<dbReference type="Pfam" id="PF12986">
    <property type="entry name" value="DUF3870"/>
    <property type="match status" value="1"/>
</dbReference>
<proteinExistence type="predicted"/>
<comment type="caution">
    <text evidence="2">The sequence shown here is derived from an EMBL/GenBank/DDBJ whole genome shotgun (WGS) entry which is preliminary data.</text>
</comment>
<reference evidence="2 3" key="1">
    <citation type="submission" date="2016-02" db="EMBL/GenBank/DDBJ databases">
        <title>Anaerosporomusa subterraneum gen. nov., sp. nov., a spore-forming obligate anaerobe isolated from saprolite.</title>
        <authorList>
            <person name="Choi J.K."/>
            <person name="Shah M."/>
            <person name="Yee N."/>
        </authorList>
    </citation>
    <scope>NUCLEOTIDE SEQUENCE [LARGE SCALE GENOMIC DNA]</scope>
    <source>
        <strain evidence="2 3">RU4</strain>
    </source>
</reference>
<gene>
    <name evidence="2" type="ORF">AXX12_05715</name>
</gene>
<dbReference type="Proteomes" id="UP000076268">
    <property type="component" value="Unassembled WGS sequence"/>
</dbReference>
<dbReference type="OrthoDB" id="88363at2"/>
<dbReference type="InterPro" id="IPR024617">
    <property type="entry name" value="DUF3870"/>
</dbReference>
<sequence>MEYKKSTIFVTGVARPSKDDPVASQYDLFFLSLIVDKTNDMIISAACNTARPMTEDFICSLIVNRNIETDLESITSEIRARFFGLLQKALIVALKDAHNRYSIAKKL</sequence>